<dbReference type="InterPro" id="IPR028098">
    <property type="entry name" value="Glyco_trans_4-like_N"/>
</dbReference>
<dbReference type="Pfam" id="PF00534">
    <property type="entry name" value="Glycos_transf_1"/>
    <property type="match status" value="1"/>
</dbReference>
<keyword evidence="4" id="KW-1185">Reference proteome</keyword>
<evidence type="ECO:0000313" key="3">
    <source>
        <dbReference type="EMBL" id="STX28743.1"/>
    </source>
</evidence>
<dbReference type="PANTHER" id="PTHR45947:SF3">
    <property type="entry name" value="SULFOQUINOVOSYL TRANSFERASE SQD2"/>
    <property type="match status" value="1"/>
</dbReference>
<keyword evidence="3" id="KW-0808">Transferase</keyword>
<dbReference type="EMBL" id="UGNV01000001">
    <property type="protein sequence ID" value="STX28743.1"/>
    <property type="molecule type" value="Genomic_DNA"/>
</dbReference>
<dbReference type="Gene3D" id="3.40.50.2000">
    <property type="entry name" value="Glycogen Phosphorylase B"/>
    <property type="match status" value="2"/>
</dbReference>
<dbReference type="GO" id="GO:0016757">
    <property type="term" value="F:glycosyltransferase activity"/>
    <property type="evidence" value="ECO:0007669"/>
    <property type="project" value="UniProtKB-KW"/>
</dbReference>
<keyword evidence="3" id="KW-0328">Glycosyltransferase</keyword>
<dbReference type="Proteomes" id="UP000254968">
    <property type="component" value="Unassembled WGS sequence"/>
</dbReference>
<dbReference type="PANTHER" id="PTHR45947">
    <property type="entry name" value="SULFOQUINOVOSYL TRANSFERASE SQD2"/>
    <property type="match status" value="1"/>
</dbReference>
<sequence>MAKEPININKKKIIIAADTYLPDINGSAHFSYRLAKGLSARNYEVHVLAPSYKKGKSYTIKSENITEHRLRSHAVPTHKTYRICFPWEIKKDIAALFDSIKPDVVHAQCHYIIGRVTIKEAVKRNLRLIATNHFVPECLSPFLPLPSWLRNKIANYSWRDIGKVFSQANVVTTPSPLAAESLQTNTSLKEVIAISNGIDLAQYQVLPNEEIPRPPYPTVLFVGRLDPDKCISVLIKAIAQTPSHLNINLVIVGDGLIRHTLEQEAKILNIADRVHFLGHVSENTLREAYLSATLFCMPGTVELQSIATLEAMAAAKPVILANAMALPHLINDNKNGYLFSPDDSTELADKISKMVQLSEEERMAMGKASLEIAKKHSMGETLNAFERLYFSPTNYNTTSLTFADTSDHQQQ</sequence>
<dbReference type="SUPFAM" id="SSF53756">
    <property type="entry name" value="UDP-Glycosyltransferase/glycogen phosphorylase"/>
    <property type="match status" value="1"/>
</dbReference>
<gene>
    <name evidence="3" type="primary">mgtA_2</name>
    <name evidence="3" type="ORF">NCTC13315_01276</name>
</gene>
<dbReference type="InterPro" id="IPR050194">
    <property type="entry name" value="Glycosyltransferase_grp1"/>
</dbReference>
<reference evidence="3 4" key="1">
    <citation type="submission" date="2018-06" db="EMBL/GenBank/DDBJ databases">
        <authorList>
            <consortium name="Pathogen Informatics"/>
            <person name="Doyle S."/>
        </authorList>
    </citation>
    <scope>NUCLEOTIDE SEQUENCE [LARGE SCALE GENOMIC DNA]</scope>
    <source>
        <strain evidence="3 4">NCTC13315</strain>
    </source>
</reference>
<dbReference type="AlphaFoldDB" id="A0A378I183"/>
<dbReference type="EC" id="2.4.1.-" evidence="3"/>
<protein>
    <submittedName>
        <fullName evidence="3">Glycosyltransferase</fullName>
        <ecNumber evidence="3">2.4.1.-</ecNumber>
    </submittedName>
</protein>
<dbReference type="Pfam" id="PF13439">
    <property type="entry name" value="Glyco_transf_4"/>
    <property type="match status" value="1"/>
</dbReference>
<proteinExistence type="predicted"/>
<feature type="domain" description="Glycosyl transferase family 1" evidence="1">
    <location>
        <begin position="215"/>
        <end position="368"/>
    </location>
</feature>
<dbReference type="OrthoDB" id="9802525at2"/>
<name>A0A378I183_9GAMM</name>
<evidence type="ECO:0000313" key="4">
    <source>
        <dbReference type="Proteomes" id="UP000254968"/>
    </source>
</evidence>
<accession>A0A378I183</accession>
<evidence type="ECO:0000259" key="1">
    <source>
        <dbReference type="Pfam" id="PF00534"/>
    </source>
</evidence>
<dbReference type="InterPro" id="IPR001296">
    <property type="entry name" value="Glyco_trans_1"/>
</dbReference>
<evidence type="ECO:0000259" key="2">
    <source>
        <dbReference type="Pfam" id="PF13439"/>
    </source>
</evidence>
<dbReference type="RefSeq" id="WP_115302468.1">
    <property type="nucleotide sequence ID" value="NZ_CAAAHO010000001.1"/>
</dbReference>
<feature type="domain" description="Glycosyltransferase subfamily 4-like N-terminal" evidence="2">
    <location>
        <begin position="24"/>
        <end position="201"/>
    </location>
</feature>
<organism evidence="3 4">
    <name type="scientific">Legionella beliardensis</name>
    <dbReference type="NCBI Taxonomy" id="91822"/>
    <lineage>
        <taxon>Bacteria</taxon>
        <taxon>Pseudomonadati</taxon>
        <taxon>Pseudomonadota</taxon>
        <taxon>Gammaproteobacteria</taxon>
        <taxon>Legionellales</taxon>
        <taxon>Legionellaceae</taxon>
        <taxon>Legionella</taxon>
    </lineage>
</organism>